<dbReference type="Pfam" id="PF13091">
    <property type="entry name" value="PLDc_2"/>
    <property type="match status" value="2"/>
</dbReference>
<dbReference type="NCBIfam" id="TIGR04265">
    <property type="entry name" value="bac_cardiolipin"/>
    <property type="match status" value="1"/>
</dbReference>
<name>A0A5C6DDG2_9BACT</name>
<feature type="domain" description="PLD phosphodiesterase" evidence="10">
    <location>
        <begin position="405"/>
        <end position="432"/>
    </location>
</feature>
<evidence type="ECO:0000256" key="8">
    <source>
        <dbReference type="NCBIfam" id="TIGR04265"/>
    </source>
</evidence>
<accession>A0A5C6DDG2</accession>
<comment type="caution">
    <text evidence="11">The sequence shown here is derived from an EMBL/GenBank/DDBJ whole genome shotgun (WGS) entry which is preliminary data.</text>
</comment>
<dbReference type="RefSeq" id="WP_146530108.1">
    <property type="nucleotide sequence ID" value="NZ_SJPV01000011.1"/>
</dbReference>
<organism evidence="11 12">
    <name type="scientific">Novipirellula artificiosorum</name>
    <dbReference type="NCBI Taxonomy" id="2528016"/>
    <lineage>
        <taxon>Bacteria</taxon>
        <taxon>Pseudomonadati</taxon>
        <taxon>Planctomycetota</taxon>
        <taxon>Planctomycetia</taxon>
        <taxon>Pirellulales</taxon>
        <taxon>Pirellulaceae</taxon>
        <taxon>Novipirellula</taxon>
    </lineage>
</organism>
<evidence type="ECO:0000256" key="9">
    <source>
        <dbReference type="SAM" id="Phobius"/>
    </source>
</evidence>
<dbReference type="InterPro" id="IPR022924">
    <property type="entry name" value="Cardiolipin_synthase"/>
</dbReference>
<feature type="transmembrane region" description="Helical" evidence="9">
    <location>
        <begin position="45"/>
        <end position="66"/>
    </location>
</feature>
<dbReference type="InterPro" id="IPR001736">
    <property type="entry name" value="PLipase_D/transphosphatidylase"/>
</dbReference>
<feature type="domain" description="PLD phosphodiesterase" evidence="10">
    <location>
        <begin position="224"/>
        <end position="251"/>
    </location>
</feature>
<evidence type="ECO:0000256" key="6">
    <source>
        <dbReference type="ARBA" id="ARBA00022989"/>
    </source>
</evidence>
<dbReference type="InterPro" id="IPR025202">
    <property type="entry name" value="PLD-like_dom"/>
</dbReference>
<dbReference type="SUPFAM" id="SSF56024">
    <property type="entry name" value="Phospholipase D/nuclease"/>
    <property type="match status" value="2"/>
</dbReference>
<evidence type="ECO:0000256" key="4">
    <source>
        <dbReference type="ARBA" id="ARBA00022692"/>
    </source>
</evidence>
<feature type="transmembrane region" description="Helical" evidence="9">
    <location>
        <begin position="12"/>
        <end position="33"/>
    </location>
</feature>
<reference evidence="11 12" key="1">
    <citation type="submission" date="2019-02" db="EMBL/GenBank/DDBJ databases">
        <title>Deep-cultivation of Planctomycetes and their phenomic and genomic characterization uncovers novel biology.</title>
        <authorList>
            <person name="Wiegand S."/>
            <person name="Jogler M."/>
            <person name="Boedeker C."/>
            <person name="Pinto D."/>
            <person name="Vollmers J."/>
            <person name="Rivas-Marin E."/>
            <person name="Kohn T."/>
            <person name="Peeters S.H."/>
            <person name="Heuer A."/>
            <person name="Rast P."/>
            <person name="Oberbeckmann S."/>
            <person name="Bunk B."/>
            <person name="Jeske O."/>
            <person name="Meyerdierks A."/>
            <person name="Storesund J.E."/>
            <person name="Kallscheuer N."/>
            <person name="Luecker S."/>
            <person name="Lage O.M."/>
            <person name="Pohl T."/>
            <person name="Merkel B.J."/>
            <person name="Hornburger P."/>
            <person name="Mueller R.-W."/>
            <person name="Bruemmer F."/>
            <person name="Labrenz M."/>
            <person name="Spormann A.M."/>
            <person name="Op Den Camp H."/>
            <person name="Overmann J."/>
            <person name="Amann R."/>
            <person name="Jetten M.S.M."/>
            <person name="Mascher T."/>
            <person name="Medema M.H."/>
            <person name="Devos D.P."/>
            <person name="Kaster A.-K."/>
            <person name="Ovreas L."/>
            <person name="Rohde M."/>
            <person name="Galperin M.Y."/>
            <person name="Jogler C."/>
        </authorList>
    </citation>
    <scope>NUCLEOTIDE SEQUENCE [LARGE SCALE GENOMIC DNA]</scope>
    <source>
        <strain evidence="11 12">Poly41</strain>
    </source>
</reference>
<keyword evidence="12" id="KW-1185">Reference proteome</keyword>
<dbReference type="GO" id="GO:0032049">
    <property type="term" value="P:cardiolipin biosynthetic process"/>
    <property type="evidence" value="ECO:0007669"/>
    <property type="project" value="UniProtKB-UniRule"/>
</dbReference>
<dbReference type="GO" id="GO:0005886">
    <property type="term" value="C:plasma membrane"/>
    <property type="evidence" value="ECO:0007669"/>
    <property type="project" value="UniProtKB-SubCell"/>
</dbReference>
<gene>
    <name evidence="11" type="primary">ywiE</name>
    <name evidence="11" type="ORF">Poly41_53280</name>
</gene>
<keyword evidence="6 9" id="KW-1133">Transmembrane helix</keyword>
<dbReference type="PANTHER" id="PTHR21248:SF22">
    <property type="entry name" value="PHOSPHOLIPASE D"/>
    <property type="match status" value="1"/>
</dbReference>
<protein>
    <recommendedName>
        <fullName evidence="8">Cardiolipin synthase</fullName>
        <ecNumber evidence="8">2.7.8.-</ecNumber>
    </recommendedName>
</protein>
<dbReference type="AlphaFoldDB" id="A0A5C6DDG2"/>
<keyword evidence="2" id="KW-1003">Cell membrane</keyword>
<evidence type="ECO:0000256" key="2">
    <source>
        <dbReference type="ARBA" id="ARBA00022475"/>
    </source>
</evidence>
<dbReference type="Gene3D" id="3.30.870.10">
    <property type="entry name" value="Endonuclease Chain A"/>
    <property type="match status" value="2"/>
</dbReference>
<dbReference type="EC" id="2.7.8.-" evidence="8"/>
<keyword evidence="7 9" id="KW-0472">Membrane</keyword>
<evidence type="ECO:0000256" key="1">
    <source>
        <dbReference type="ARBA" id="ARBA00004236"/>
    </source>
</evidence>
<evidence type="ECO:0000259" key="10">
    <source>
        <dbReference type="PROSITE" id="PS50035"/>
    </source>
</evidence>
<dbReference type="GO" id="GO:0008808">
    <property type="term" value="F:cardiolipin synthase activity"/>
    <property type="evidence" value="ECO:0007669"/>
    <property type="project" value="UniProtKB-UniRule"/>
</dbReference>
<dbReference type="PROSITE" id="PS50035">
    <property type="entry name" value="PLD"/>
    <property type="match status" value="2"/>
</dbReference>
<evidence type="ECO:0000313" key="11">
    <source>
        <dbReference type="EMBL" id="TWU32949.1"/>
    </source>
</evidence>
<comment type="subcellular location">
    <subcellularLocation>
        <location evidence="1">Cell membrane</location>
    </subcellularLocation>
</comment>
<keyword evidence="3 11" id="KW-0808">Transferase</keyword>
<keyword evidence="5" id="KW-0677">Repeat</keyword>
<evidence type="ECO:0000256" key="3">
    <source>
        <dbReference type="ARBA" id="ARBA00022679"/>
    </source>
</evidence>
<dbReference type="PANTHER" id="PTHR21248">
    <property type="entry name" value="CARDIOLIPIN SYNTHASE"/>
    <property type="match status" value="1"/>
</dbReference>
<dbReference type="SMART" id="SM00155">
    <property type="entry name" value="PLDc"/>
    <property type="match status" value="2"/>
</dbReference>
<proteinExistence type="predicted"/>
<dbReference type="OrthoDB" id="9762009at2"/>
<dbReference type="Proteomes" id="UP000319143">
    <property type="component" value="Unassembled WGS sequence"/>
</dbReference>
<sequence length="492" mass="55316">METVLDFFRNWSTLTTLSVVVLAIQVLAIWSAFHALRYVRTSQAVVAWVVALITLPFLALPLYWVFARHRFEGYREAIRDTGERHLMSVKAIRRELLTPTDTQSTKLDSPLEHVADVLDTPISHGNQFQLIVNGDAFFDEVDSQIRTAQRYIYAAFYIIRDDEVGNRFADALIERAEAGVAVRLLYDEVGCLRLSKHYLARLSRAGVDVRAFNTRQGFVNRFQINFRNHRKMLVIDGLRAIVGGLNVGNEYVGKASWISDWRDTAVLVRGRVARKVQAVFAGDYYWAARCDLPEADWSEDLDAGDSATCSTGLAAVCATGPADLRPRATMMFSAAIGAARQRVWIATPYLVPDDASMVALSMAIARGVDVRILIPSVADQWPVYLAGFYYERELAEVGIPVYRYKEGLMHQKCMLIDDALVLVGSTNLDNRSLYLNFELMLAIQDPEFINEFRTMLENDFAESTHTNGSGKPLRPWLSRVGTAIARLFSPVL</sequence>
<evidence type="ECO:0000256" key="7">
    <source>
        <dbReference type="ARBA" id="ARBA00023136"/>
    </source>
</evidence>
<dbReference type="EMBL" id="SJPV01000011">
    <property type="protein sequence ID" value="TWU32949.1"/>
    <property type="molecule type" value="Genomic_DNA"/>
</dbReference>
<evidence type="ECO:0000256" key="5">
    <source>
        <dbReference type="ARBA" id="ARBA00022737"/>
    </source>
</evidence>
<evidence type="ECO:0000313" key="12">
    <source>
        <dbReference type="Proteomes" id="UP000319143"/>
    </source>
</evidence>
<keyword evidence="4 9" id="KW-0812">Transmembrane</keyword>